<protein>
    <recommendedName>
        <fullName evidence="5 13">Glutamyl-tRNA reductase</fullName>
        <ecNumber evidence="5 13">1.2.1.70</ecNumber>
    </recommendedName>
</protein>
<dbReference type="Gene3D" id="6.10.140.1950">
    <property type="match status" value="1"/>
</dbReference>
<evidence type="ECO:0000256" key="11">
    <source>
        <dbReference type="ARBA" id="ARBA00023244"/>
    </source>
</evidence>
<feature type="domain" description="Prokaryotic-type class I peptide chain release factors" evidence="15">
    <location>
        <begin position="630"/>
        <end position="646"/>
    </location>
</feature>
<dbReference type="HAMAP" id="MF_00093">
    <property type="entry name" value="Rel_fac_1"/>
    <property type="match status" value="1"/>
</dbReference>
<evidence type="ECO:0000256" key="7">
    <source>
        <dbReference type="ARBA" id="ARBA00022490"/>
    </source>
</evidence>
<evidence type="ECO:0000256" key="13">
    <source>
        <dbReference type="RuleBase" id="RU000584"/>
    </source>
</evidence>
<dbReference type="InterPro" id="IPR036343">
    <property type="entry name" value="GluRdtase_N_sf"/>
</dbReference>
<dbReference type="InterPro" id="IPR000343">
    <property type="entry name" value="4pyrrol_synth_GluRdtase"/>
</dbReference>
<dbReference type="InterPro" id="IPR004373">
    <property type="entry name" value="RF-1"/>
</dbReference>
<dbReference type="PROSITE" id="PS00745">
    <property type="entry name" value="RF_PROK_I"/>
    <property type="match status" value="1"/>
</dbReference>
<keyword evidence="14" id="KW-0175">Coiled coil</keyword>
<evidence type="ECO:0000256" key="4">
    <source>
        <dbReference type="ARBA" id="ARBA00010835"/>
    </source>
</evidence>
<evidence type="ECO:0000256" key="14">
    <source>
        <dbReference type="SAM" id="Coils"/>
    </source>
</evidence>
<evidence type="ECO:0000256" key="6">
    <source>
        <dbReference type="ARBA" id="ARBA00022481"/>
    </source>
</evidence>
<dbReference type="FunFam" id="3.30.70.1660:FF:000004">
    <property type="entry name" value="Peptide chain release factor 1"/>
    <property type="match status" value="1"/>
</dbReference>
<keyword evidence="11 13" id="KW-0627">Porphyrin biosynthesis</keyword>
<dbReference type="SUPFAM" id="SSF69075">
    <property type="entry name" value="Glutamyl tRNA-reductase dimerization domain"/>
    <property type="match status" value="1"/>
</dbReference>
<dbReference type="Gene3D" id="3.40.50.720">
    <property type="entry name" value="NAD(P)-binding Rossmann-like Domain"/>
    <property type="match status" value="1"/>
</dbReference>
<dbReference type="InterPro" id="IPR006151">
    <property type="entry name" value="Shikm_DH/Glu-tRNA_Rdtase"/>
</dbReference>
<dbReference type="SUPFAM" id="SSF69742">
    <property type="entry name" value="Glutamyl tRNA-reductase catalytic, N-terminal domain"/>
    <property type="match status" value="1"/>
</dbReference>
<dbReference type="GO" id="GO:0070126">
    <property type="term" value="P:mitochondrial translational termination"/>
    <property type="evidence" value="ECO:0007669"/>
    <property type="project" value="UniProtKB-ARBA"/>
</dbReference>
<evidence type="ECO:0000259" key="15">
    <source>
        <dbReference type="PROSITE" id="PS00745"/>
    </source>
</evidence>
<comment type="catalytic activity">
    <reaction evidence="12 13">
        <text>(S)-4-amino-5-oxopentanoate + tRNA(Glu) + NADP(+) = L-glutamyl-tRNA(Glu) + NADPH + H(+)</text>
        <dbReference type="Rhea" id="RHEA:12344"/>
        <dbReference type="Rhea" id="RHEA-COMP:9663"/>
        <dbReference type="Rhea" id="RHEA-COMP:9680"/>
        <dbReference type="ChEBI" id="CHEBI:15378"/>
        <dbReference type="ChEBI" id="CHEBI:57501"/>
        <dbReference type="ChEBI" id="CHEBI:57783"/>
        <dbReference type="ChEBI" id="CHEBI:58349"/>
        <dbReference type="ChEBI" id="CHEBI:78442"/>
        <dbReference type="ChEBI" id="CHEBI:78520"/>
        <dbReference type="EC" id="1.2.1.70"/>
    </reaction>
</comment>
<dbReference type="GO" id="GO:0005829">
    <property type="term" value="C:cytosol"/>
    <property type="evidence" value="ECO:0007669"/>
    <property type="project" value="UniProtKB-ARBA"/>
</dbReference>
<dbReference type="CDD" id="cd05213">
    <property type="entry name" value="NAD_bind_Glutamyl_tRNA_reduct"/>
    <property type="match status" value="1"/>
</dbReference>
<dbReference type="Pfam" id="PF00472">
    <property type="entry name" value="RF-1"/>
    <property type="match status" value="1"/>
</dbReference>
<dbReference type="GO" id="GO:0008883">
    <property type="term" value="F:glutamyl-tRNA reductase activity"/>
    <property type="evidence" value="ECO:0007669"/>
    <property type="project" value="UniProtKB-EC"/>
</dbReference>
<sequence length="762" mass="83731">MTLWVLGLNHQTAPVELRERAAFAGDALPRALGSLRDTPQIAEAVLLSTCNRTELYAVAESAQALDQWLHAQAGDLQGYLYQHADADAVRHLFRVATGLDSMVLGEPQILGQVKDAWSTARDHGLLGQRLDRLFQQTFSVAKRARTDTQVGANPVSVASAAVRLAQNAFARLDDSTVLLVGAGETIELAARHLSEGKVRRLLIANRTLAHAQELASRHGGVALPLTELERHLAEADVVFSATAAREPVIHRAAVANALRARRHKPMLLFDLAVPRDIEADVATLKDAFLYTVDDLERAVEDNRRSRREAAAEAETIIDLQVSRFVETLQASAHQAPLRQLRAFGEATRAELLERARQQLANGKPADDVLELLAHGLTNRLLHPPTAALRAAALSGDADLTQPMTPTLRRKLEALAERREELERLLAEPEVVANNARFRDLSREFSQLEPIATALADEARAKADLAAAESMRADPDLRELADEEIAAAQTRLQELEQELALLLVPRDPRDEGNLFLEVRAGTGGDEAAIFAGDLFRMYARYAERQGWKVEIESDNPGEHGGYKEVVARVVGRGAFSRLKFESGTHRVQRVPATESQGRIHTSAATVAIIPEADEVDEIVINPADLRVDTYRSSGAGGQHVNKTESAIRITHLPSGVVVECQTERSQHANRDKAMKRLKAQLLDAERQRHDAAQAESRRLQVGSGDRSQRIRTYNFPQGRITDHRVEGLTLYDLPNVLAGDLDPLLQRLSHEHQVDALAQLSAG</sequence>
<dbReference type="PROSITE" id="PS00747">
    <property type="entry name" value="GLUTR"/>
    <property type="match status" value="1"/>
</dbReference>
<dbReference type="SUPFAM" id="SSF75620">
    <property type="entry name" value="Release factor"/>
    <property type="match status" value="1"/>
</dbReference>
<dbReference type="Gene3D" id="3.30.460.30">
    <property type="entry name" value="Glutamyl-tRNA reductase, N-terminal domain"/>
    <property type="match status" value="1"/>
</dbReference>
<dbReference type="FunFam" id="3.30.460.30:FF:000001">
    <property type="entry name" value="Glutamyl-tRNA reductase"/>
    <property type="match status" value="1"/>
</dbReference>
<dbReference type="InterPro" id="IPR015895">
    <property type="entry name" value="4pyrrol_synth_GluRdtase_N"/>
</dbReference>
<dbReference type="InterPro" id="IPR000352">
    <property type="entry name" value="Pep_chain_release_fac_I"/>
</dbReference>
<dbReference type="NCBIfam" id="TIGR00019">
    <property type="entry name" value="prfA"/>
    <property type="match status" value="1"/>
</dbReference>
<evidence type="ECO:0000256" key="10">
    <source>
        <dbReference type="ARBA" id="ARBA00023002"/>
    </source>
</evidence>
<comment type="similarity">
    <text evidence="3 13">Belongs to the glutamyl-tRNA reductase family.</text>
</comment>
<dbReference type="EC" id="1.2.1.70" evidence="5 13"/>
<dbReference type="EMBL" id="JAPDRN010000215">
    <property type="protein sequence ID" value="KAJ9611940.1"/>
    <property type="molecule type" value="Genomic_DNA"/>
</dbReference>
<comment type="similarity">
    <text evidence="4">Belongs to the prokaryotic/mitochondrial release factor family.</text>
</comment>
<evidence type="ECO:0000256" key="12">
    <source>
        <dbReference type="ARBA" id="ARBA00047464"/>
    </source>
</evidence>
<dbReference type="Pfam" id="PF01488">
    <property type="entry name" value="Shikimate_DH"/>
    <property type="match status" value="1"/>
</dbReference>
<dbReference type="NCBIfam" id="NF001859">
    <property type="entry name" value="PRK00591.1"/>
    <property type="match status" value="1"/>
</dbReference>
<dbReference type="NCBIfam" id="TIGR01035">
    <property type="entry name" value="hemA"/>
    <property type="match status" value="1"/>
</dbReference>
<evidence type="ECO:0000256" key="8">
    <source>
        <dbReference type="ARBA" id="ARBA00022857"/>
    </source>
</evidence>
<keyword evidence="9" id="KW-0648">Protein biosynthesis</keyword>
<keyword evidence="8 13" id="KW-0521">NADP</keyword>
<dbReference type="FunFam" id="3.30.160.20:FF:000004">
    <property type="entry name" value="Peptide chain release factor 1"/>
    <property type="match status" value="1"/>
</dbReference>
<dbReference type="FunFam" id="3.30.70.1660:FF:000002">
    <property type="entry name" value="Peptide chain release factor 1"/>
    <property type="match status" value="1"/>
</dbReference>
<dbReference type="GO" id="GO:0050661">
    <property type="term" value="F:NADP binding"/>
    <property type="evidence" value="ECO:0007669"/>
    <property type="project" value="InterPro"/>
</dbReference>
<dbReference type="InterPro" id="IPR005139">
    <property type="entry name" value="PCRF"/>
</dbReference>
<dbReference type="PANTHER" id="PTHR43013">
    <property type="entry name" value="GLUTAMYL-TRNA REDUCTASE"/>
    <property type="match status" value="1"/>
</dbReference>
<dbReference type="InterPro" id="IPR015896">
    <property type="entry name" value="4pyrrol_synth_GluRdtase_dimer"/>
</dbReference>
<dbReference type="HAMAP" id="MF_00087">
    <property type="entry name" value="Glu_tRNA_reductase"/>
    <property type="match status" value="1"/>
</dbReference>
<dbReference type="InterPro" id="IPR045853">
    <property type="entry name" value="Pep_chain_release_fac_I_sf"/>
</dbReference>
<dbReference type="FunFam" id="3.40.50.720:FF:000031">
    <property type="entry name" value="Glutamyl-tRNA reductase"/>
    <property type="match status" value="1"/>
</dbReference>
<evidence type="ECO:0000256" key="3">
    <source>
        <dbReference type="ARBA" id="ARBA00005916"/>
    </source>
</evidence>
<accession>A0AA38XED7</accession>
<dbReference type="GO" id="GO:0016149">
    <property type="term" value="F:translation release factor activity, codon specific"/>
    <property type="evidence" value="ECO:0007669"/>
    <property type="project" value="InterPro"/>
</dbReference>
<name>A0AA38XED7_9EURO</name>
<dbReference type="GO" id="GO:0005739">
    <property type="term" value="C:mitochondrion"/>
    <property type="evidence" value="ECO:0007669"/>
    <property type="project" value="UniProtKB-ARBA"/>
</dbReference>
<dbReference type="PANTHER" id="PTHR43013:SF1">
    <property type="entry name" value="GLUTAMYL-TRNA REDUCTASE"/>
    <property type="match status" value="1"/>
</dbReference>
<feature type="coiled-coil region" evidence="14">
    <location>
        <begin position="666"/>
        <end position="693"/>
    </location>
</feature>
<dbReference type="AlphaFoldDB" id="A0AA38XED7"/>
<organism evidence="16">
    <name type="scientific">Knufia peltigerae</name>
    <dbReference type="NCBI Taxonomy" id="1002370"/>
    <lineage>
        <taxon>Eukaryota</taxon>
        <taxon>Fungi</taxon>
        <taxon>Dikarya</taxon>
        <taxon>Ascomycota</taxon>
        <taxon>Pezizomycotina</taxon>
        <taxon>Eurotiomycetes</taxon>
        <taxon>Chaetothyriomycetidae</taxon>
        <taxon>Chaetothyriales</taxon>
        <taxon>Trichomeriaceae</taxon>
        <taxon>Knufia</taxon>
    </lineage>
</organism>
<reference evidence="16" key="1">
    <citation type="submission" date="2022-10" db="EMBL/GenBank/DDBJ databases">
        <title>Culturing micro-colonial fungi from biological soil crusts in the Mojave desert and describing Neophaeococcomyces mojavensis, and introducing the new genera and species Taxawa tesnikishii.</title>
        <authorList>
            <person name="Kurbessoian T."/>
            <person name="Stajich J.E."/>
        </authorList>
    </citation>
    <scope>NUCLEOTIDE SEQUENCE</scope>
    <source>
        <strain evidence="16">TK_35</strain>
    </source>
</reference>
<dbReference type="InterPro" id="IPR018214">
    <property type="entry name" value="GluRdtase_CS"/>
</dbReference>
<comment type="pathway">
    <text evidence="2 13">Porphyrin-containing compound metabolism; protoporphyrin-IX biosynthesis; 5-aminolevulinate from L-glutamyl-tRNA(Glu): step 1/2.</text>
</comment>
<gene>
    <name evidence="16" type="ORF">H2204_015058</name>
</gene>
<evidence type="ECO:0000256" key="1">
    <source>
        <dbReference type="ARBA" id="ARBA00004496"/>
    </source>
</evidence>
<proteinExistence type="inferred from homology"/>
<dbReference type="Pfam" id="PF05201">
    <property type="entry name" value="GlutR_N"/>
    <property type="match status" value="1"/>
</dbReference>
<dbReference type="SUPFAM" id="SSF51735">
    <property type="entry name" value="NAD(P)-binding Rossmann-fold domains"/>
    <property type="match status" value="1"/>
</dbReference>
<dbReference type="Pfam" id="PF00745">
    <property type="entry name" value="GlutR_dimer"/>
    <property type="match status" value="1"/>
</dbReference>
<dbReference type="SMART" id="SM00937">
    <property type="entry name" value="PCRF"/>
    <property type="match status" value="1"/>
</dbReference>
<evidence type="ECO:0000256" key="9">
    <source>
        <dbReference type="ARBA" id="ARBA00022917"/>
    </source>
</evidence>
<comment type="subcellular location">
    <subcellularLocation>
        <location evidence="1">Cytoplasm</location>
    </subcellularLocation>
</comment>
<keyword evidence="7" id="KW-0963">Cytoplasm</keyword>
<dbReference type="InterPro" id="IPR036453">
    <property type="entry name" value="GluRdtase_dimer_dom_sf"/>
</dbReference>
<evidence type="ECO:0000256" key="2">
    <source>
        <dbReference type="ARBA" id="ARBA00005059"/>
    </source>
</evidence>
<dbReference type="InterPro" id="IPR036291">
    <property type="entry name" value="NAD(P)-bd_dom_sf"/>
</dbReference>
<evidence type="ECO:0000313" key="16">
    <source>
        <dbReference type="EMBL" id="KAJ9611940.1"/>
    </source>
</evidence>
<dbReference type="Gene3D" id="3.30.70.1660">
    <property type="match status" value="2"/>
</dbReference>
<dbReference type="Pfam" id="PF03462">
    <property type="entry name" value="PCRF"/>
    <property type="match status" value="1"/>
</dbReference>
<evidence type="ECO:0000256" key="5">
    <source>
        <dbReference type="ARBA" id="ARBA00012970"/>
    </source>
</evidence>
<dbReference type="GO" id="GO:0006783">
    <property type="term" value="P:heme biosynthetic process"/>
    <property type="evidence" value="ECO:0007669"/>
    <property type="project" value="UniProtKB-ARBA"/>
</dbReference>
<keyword evidence="6" id="KW-0488">Methylation</keyword>
<comment type="caution">
    <text evidence="16">The sequence shown here is derived from an EMBL/GenBank/DDBJ whole genome shotgun (WGS) entry which is preliminary data.</text>
</comment>
<keyword evidence="10 13" id="KW-0560">Oxidoreductase</keyword>
<dbReference type="Gene3D" id="3.30.160.20">
    <property type="match status" value="1"/>
</dbReference>